<accession>A0ABQ0DRL1</accession>
<sequence length="646" mass="75745">MPKKIIKKTINLTDDDEDEKKVEEPSTHQNQIVKRNTKVQQKEEKAENSPLQGLKLEGEFFVFTKRQFKRTRDGKEKIVNNELNEKNVPVKKCKKKKITKTINFEEESDDSEFFISSELHNSQNESQRDLNQLNKQKLNNKTYQVKYTNEEEPIVFTQRSFKRNRMNGEEKKQIMVINQEPKRVKKTKVIKKTSSENEEFVGGHTIITQQPKLENVLNSMVLSSFIHNHATKFSKKGRTVAQKIAFNEMEIDVFKSGNLLTNSLENGLNKREVEVICQRMFKRDRKTGELKTKIQQRTENKGIKKVIKKKVVKTIKQDDLNDNNSFEEIKNENHNLYERKVIREKPGKTTMMIVDKELYTKDEQPITMAHCFRRNRKSPEVEMKFKYGIIQKELTNEEKGKVCKKKVVKKSISFEDSDEEKEQTKTIKKKIIKKTIHFNDDEDSETKTEKINTHKKKVIKKTLNFNDDDDHKIKENPLSHKKKVIKKTISLNDDEQPKKDTIKSSVQKKKIIKKTKSLDDDDNNVIKEVVQKSIPLKKDITYKEAIKRDFVIGEATKEELTSENNSKNDELSKCKNDTNQKLTTNETKEATANNSSNTLKRIKKVTKKLNKKNSKKISVSFVRFEMDFDNYNDESWLSDCENFSNE</sequence>
<name>A0ABQ0DRL1_9EUKA</name>
<evidence type="ECO:0000256" key="1">
    <source>
        <dbReference type="SAM" id="MobiDB-lite"/>
    </source>
</evidence>
<protein>
    <submittedName>
        <fullName evidence="2">Uncharacterized protein</fullName>
    </submittedName>
</protein>
<dbReference type="EMBL" id="BAAFRS010000252">
    <property type="protein sequence ID" value="GAB1225393.1"/>
    <property type="molecule type" value="Genomic_DNA"/>
</dbReference>
<feature type="region of interest" description="Disordered" evidence="1">
    <location>
        <begin position="1"/>
        <end position="50"/>
    </location>
</feature>
<feature type="compositionally biased region" description="Basic and acidic residues" evidence="1">
    <location>
        <begin position="558"/>
        <end position="578"/>
    </location>
</feature>
<reference evidence="2 3" key="1">
    <citation type="journal article" date="2019" name="PLoS Negl. Trop. Dis.">
        <title>Whole genome sequencing of Entamoeba nuttalli reveals mammalian host-related molecular signatures and a novel octapeptide-repeat surface protein.</title>
        <authorList>
            <person name="Tanaka M."/>
            <person name="Makiuchi T."/>
            <person name="Komiyama T."/>
            <person name="Shiina T."/>
            <person name="Osaki K."/>
            <person name="Tachibana H."/>
        </authorList>
    </citation>
    <scope>NUCLEOTIDE SEQUENCE [LARGE SCALE GENOMIC DNA]</scope>
    <source>
        <strain evidence="2 3">P19-061405</strain>
    </source>
</reference>
<comment type="caution">
    <text evidence="2">The sequence shown here is derived from an EMBL/GenBank/DDBJ whole genome shotgun (WGS) entry which is preliminary data.</text>
</comment>
<gene>
    <name evidence="2" type="ORF">ENUP19_0252G0028</name>
</gene>
<organism evidence="2 3">
    <name type="scientific">Entamoeba nuttalli</name>
    <dbReference type="NCBI Taxonomy" id="412467"/>
    <lineage>
        <taxon>Eukaryota</taxon>
        <taxon>Amoebozoa</taxon>
        <taxon>Evosea</taxon>
        <taxon>Archamoebae</taxon>
        <taxon>Mastigamoebida</taxon>
        <taxon>Entamoebidae</taxon>
        <taxon>Entamoeba</taxon>
    </lineage>
</organism>
<dbReference type="Proteomes" id="UP001628156">
    <property type="component" value="Unassembled WGS sequence"/>
</dbReference>
<feature type="region of interest" description="Disordered" evidence="1">
    <location>
        <begin position="558"/>
        <end position="599"/>
    </location>
</feature>
<keyword evidence="3" id="KW-1185">Reference proteome</keyword>
<evidence type="ECO:0000313" key="2">
    <source>
        <dbReference type="EMBL" id="GAB1225393.1"/>
    </source>
</evidence>
<proteinExistence type="predicted"/>
<evidence type="ECO:0000313" key="3">
    <source>
        <dbReference type="Proteomes" id="UP001628156"/>
    </source>
</evidence>